<dbReference type="Pfam" id="PF00730">
    <property type="entry name" value="HhH-GPD"/>
    <property type="match status" value="1"/>
</dbReference>
<dbReference type="SMART" id="SM00478">
    <property type="entry name" value="ENDO3c"/>
    <property type="match status" value="1"/>
</dbReference>
<evidence type="ECO:0000256" key="4">
    <source>
        <dbReference type="ARBA" id="ARBA00023204"/>
    </source>
</evidence>
<dbReference type="CDD" id="cd00056">
    <property type="entry name" value="ENDO3c"/>
    <property type="match status" value="1"/>
</dbReference>
<comment type="caution">
    <text evidence="6">The sequence shown here is derived from an EMBL/GenBank/DDBJ whole genome shotgun (WGS) entry which is preliminary data.</text>
</comment>
<protein>
    <recommendedName>
        <fullName evidence="2">DNA-3-methyladenine glycosylase II</fullName>
        <ecNumber evidence="2">3.2.2.21</ecNumber>
    </recommendedName>
</protein>
<gene>
    <name evidence="6" type="ORF">ACFSCX_15875</name>
</gene>
<comment type="catalytic activity">
    <reaction evidence="1">
        <text>Hydrolysis of alkylated DNA, releasing 3-methyladenine, 3-methylguanine, 7-methylguanine and 7-methyladenine.</text>
        <dbReference type="EC" id="3.2.2.21"/>
    </reaction>
</comment>
<dbReference type="InterPro" id="IPR003265">
    <property type="entry name" value="HhH-GPD_domain"/>
</dbReference>
<accession>A0ABW4LS94</accession>
<dbReference type="Gene3D" id="1.10.340.30">
    <property type="entry name" value="Hypothetical protein, domain 2"/>
    <property type="match status" value="1"/>
</dbReference>
<evidence type="ECO:0000256" key="3">
    <source>
        <dbReference type="ARBA" id="ARBA00022763"/>
    </source>
</evidence>
<dbReference type="Gene3D" id="1.10.1670.40">
    <property type="match status" value="1"/>
</dbReference>
<reference evidence="7" key="1">
    <citation type="journal article" date="2019" name="Int. J. Syst. Evol. Microbiol.">
        <title>The Global Catalogue of Microorganisms (GCM) 10K type strain sequencing project: providing services to taxonomists for standard genome sequencing and annotation.</title>
        <authorList>
            <consortium name="The Broad Institute Genomics Platform"/>
            <consortium name="The Broad Institute Genome Sequencing Center for Infectious Disease"/>
            <person name="Wu L."/>
            <person name="Ma J."/>
        </authorList>
    </citation>
    <scope>NUCLEOTIDE SEQUENCE [LARGE SCALE GENOMIC DNA]</scope>
    <source>
        <strain evidence="7">CCUG 49339</strain>
    </source>
</reference>
<keyword evidence="3" id="KW-0227">DNA damage</keyword>
<dbReference type="SUPFAM" id="SSF48150">
    <property type="entry name" value="DNA-glycosylase"/>
    <property type="match status" value="1"/>
</dbReference>
<evidence type="ECO:0000256" key="2">
    <source>
        <dbReference type="ARBA" id="ARBA00012000"/>
    </source>
</evidence>
<feature type="domain" description="HhH-GPD" evidence="5">
    <location>
        <begin position="126"/>
        <end position="286"/>
    </location>
</feature>
<dbReference type="Proteomes" id="UP001597214">
    <property type="component" value="Unassembled WGS sequence"/>
</dbReference>
<sequence>MWTETVITEGPYRFESVLHRLTLDPLNQIDLEANTIRIPMYVHNHKQVVTIKGVGTIEAPEFEVTSDQYKEETLNEVARIFQWNVSLKEMAKHFEATNIAKLAKDHEGTPLVLDMNPYLSLLKCIIHQQLNMSFAFTLTKRLVQTYGEEVDGVWFYPLPEKVASLAYSELRDMQFSQRKAEYVIDTSRLLAEGQLSLDELVTMNDEEIQEKLMKIRGIGQWTIQNLLLFGFGRQNLFPKADIGIQNAIKKHFNLDQKPTYEQMDELSKGWSPYLSYASLYLWRSLETKQ</sequence>
<dbReference type="EMBL" id="JBHUEM010000028">
    <property type="protein sequence ID" value="MFD1738015.1"/>
    <property type="molecule type" value="Genomic_DNA"/>
</dbReference>
<evidence type="ECO:0000313" key="6">
    <source>
        <dbReference type="EMBL" id="MFD1738015.1"/>
    </source>
</evidence>
<keyword evidence="7" id="KW-1185">Reference proteome</keyword>
<dbReference type="PANTHER" id="PTHR43003">
    <property type="entry name" value="DNA-3-METHYLADENINE GLYCOSYLASE"/>
    <property type="match status" value="1"/>
</dbReference>
<evidence type="ECO:0000313" key="7">
    <source>
        <dbReference type="Proteomes" id="UP001597214"/>
    </source>
</evidence>
<proteinExistence type="predicted"/>
<evidence type="ECO:0000259" key="5">
    <source>
        <dbReference type="SMART" id="SM00478"/>
    </source>
</evidence>
<dbReference type="InterPro" id="IPR011257">
    <property type="entry name" value="DNA_glycosylase"/>
</dbReference>
<organism evidence="6 7">
    <name type="scientific">Bacillus salitolerans</name>
    <dbReference type="NCBI Taxonomy" id="1437434"/>
    <lineage>
        <taxon>Bacteria</taxon>
        <taxon>Bacillati</taxon>
        <taxon>Bacillota</taxon>
        <taxon>Bacilli</taxon>
        <taxon>Bacillales</taxon>
        <taxon>Bacillaceae</taxon>
        <taxon>Bacillus</taxon>
    </lineage>
</organism>
<name>A0ABW4LS94_9BACI</name>
<dbReference type="PANTHER" id="PTHR43003:SF5">
    <property type="entry name" value="DNA-3-METHYLADENINE GLYCOSYLASE"/>
    <property type="match status" value="1"/>
</dbReference>
<evidence type="ECO:0000256" key="1">
    <source>
        <dbReference type="ARBA" id="ARBA00000086"/>
    </source>
</evidence>
<dbReference type="RefSeq" id="WP_377929232.1">
    <property type="nucleotide sequence ID" value="NZ_JBHUEM010000028.1"/>
</dbReference>
<dbReference type="EC" id="3.2.2.21" evidence="2"/>
<dbReference type="InterPro" id="IPR051912">
    <property type="entry name" value="Alkylbase_DNA_Glycosylase/TA"/>
</dbReference>
<keyword evidence="4" id="KW-0234">DNA repair</keyword>